<feature type="region of interest" description="Disordered" evidence="1">
    <location>
        <begin position="14"/>
        <end position="35"/>
    </location>
</feature>
<organism evidence="2 3">
    <name type="scientific">Ephemerocybe angulata</name>
    <dbReference type="NCBI Taxonomy" id="980116"/>
    <lineage>
        <taxon>Eukaryota</taxon>
        <taxon>Fungi</taxon>
        <taxon>Dikarya</taxon>
        <taxon>Basidiomycota</taxon>
        <taxon>Agaricomycotina</taxon>
        <taxon>Agaricomycetes</taxon>
        <taxon>Agaricomycetidae</taxon>
        <taxon>Agaricales</taxon>
        <taxon>Agaricineae</taxon>
        <taxon>Psathyrellaceae</taxon>
        <taxon>Ephemerocybe</taxon>
    </lineage>
</organism>
<evidence type="ECO:0000313" key="3">
    <source>
        <dbReference type="Proteomes" id="UP000541558"/>
    </source>
</evidence>
<evidence type="ECO:0000313" key="2">
    <source>
        <dbReference type="EMBL" id="KAF5318956.1"/>
    </source>
</evidence>
<name>A0A8H5F0B3_9AGAR</name>
<dbReference type="AlphaFoldDB" id="A0A8H5F0B3"/>
<dbReference type="Proteomes" id="UP000541558">
    <property type="component" value="Unassembled WGS sequence"/>
</dbReference>
<reference evidence="2 3" key="1">
    <citation type="journal article" date="2020" name="ISME J.">
        <title>Uncovering the hidden diversity of litter-decomposition mechanisms in mushroom-forming fungi.</title>
        <authorList>
            <person name="Floudas D."/>
            <person name="Bentzer J."/>
            <person name="Ahren D."/>
            <person name="Johansson T."/>
            <person name="Persson P."/>
            <person name="Tunlid A."/>
        </authorList>
    </citation>
    <scope>NUCLEOTIDE SEQUENCE [LARGE SCALE GENOMIC DNA]</scope>
    <source>
        <strain evidence="2 3">CBS 175.51</strain>
    </source>
</reference>
<proteinExistence type="predicted"/>
<keyword evidence="3" id="KW-1185">Reference proteome</keyword>
<sequence>MWRRSLSWSIKAMTRRTPSRTAGTASHTSTPTPSISVTVTCGTMDDEHTVPAANSAARWHWEAGMTPRLGQASYSRCKAHDSLTIPTNGEGIRRWRWSGRSMCSPSPTAHGFAHGGTAHTAGVAHIVRPKIEGARRLVIRGEIVRGYEVSPFPWPPASSLANRSAHPPVSTKNARRDSTVGPASKGSRAARKSLSPGFTTTSISTTRTTGYRKHGLQHGGVVQSERAWDEYMMVLGIEADFLSLRELGYNPCQLHHDDGSQTRIAIISVSTASATE</sequence>
<gene>
    <name evidence="2" type="ORF">D9611_013701</name>
</gene>
<accession>A0A8H5F0B3</accession>
<feature type="compositionally biased region" description="Low complexity" evidence="1">
    <location>
        <begin position="199"/>
        <end position="209"/>
    </location>
</feature>
<feature type="region of interest" description="Disordered" evidence="1">
    <location>
        <begin position="156"/>
        <end position="214"/>
    </location>
</feature>
<dbReference type="EMBL" id="JAACJK010000176">
    <property type="protein sequence ID" value="KAF5318956.1"/>
    <property type="molecule type" value="Genomic_DNA"/>
</dbReference>
<evidence type="ECO:0000256" key="1">
    <source>
        <dbReference type="SAM" id="MobiDB-lite"/>
    </source>
</evidence>
<comment type="caution">
    <text evidence="2">The sequence shown here is derived from an EMBL/GenBank/DDBJ whole genome shotgun (WGS) entry which is preliminary data.</text>
</comment>
<feature type="compositionally biased region" description="Low complexity" evidence="1">
    <location>
        <begin position="21"/>
        <end position="35"/>
    </location>
</feature>
<protein>
    <submittedName>
        <fullName evidence="2">Uncharacterized protein</fullName>
    </submittedName>
</protein>